<dbReference type="RefSeq" id="WP_188919395.1">
    <property type="nucleotide sequence ID" value="NZ_BMPZ01000003.1"/>
</dbReference>
<dbReference type="GO" id="GO:0046872">
    <property type="term" value="F:metal ion binding"/>
    <property type="evidence" value="ECO:0007669"/>
    <property type="project" value="UniProtKB-KW"/>
</dbReference>
<evidence type="ECO:0000313" key="11">
    <source>
        <dbReference type="EMBL" id="GGI78277.1"/>
    </source>
</evidence>
<evidence type="ECO:0000256" key="2">
    <source>
        <dbReference type="ARBA" id="ARBA00022553"/>
    </source>
</evidence>
<dbReference type="SUPFAM" id="SSF53649">
    <property type="entry name" value="Alkaline phosphatase-like"/>
    <property type="match status" value="1"/>
</dbReference>
<protein>
    <submittedName>
        <fullName evidence="11">Alkaline phosphatase</fullName>
    </submittedName>
</protein>
<dbReference type="GO" id="GO:0004035">
    <property type="term" value="F:alkaline phosphatase activity"/>
    <property type="evidence" value="ECO:0007669"/>
    <property type="project" value="TreeGrafter"/>
</dbReference>
<keyword evidence="10" id="KW-0732">Signal</keyword>
<keyword evidence="2" id="KW-0597">Phosphoprotein</keyword>
<dbReference type="InterPro" id="IPR001952">
    <property type="entry name" value="Alkaline_phosphatase"/>
</dbReference>
<evidence type="ECO:0000256" key="8">
    <source>
        <dbReference type="PIRSR" id="PIRSR601952-2"/>
    </source>
</evidence>
<evidence type="ECO:0000256" key="3">
    <source>
        <dbReference type="ARBA" id="ARBA00022723"/>
    </source>
</evidence>
<evidence type="ECO:0000256" key="5">
    <source>
        <dbReference type="ARBA" id="ARBA00022833"/>
    </source>
</evidence>
<dbReference type="AlphaFoldDB" id="A0A917JNR7"/>
<dbReference type="PROSITE" id="PS00123">
    <property type="entry name" value="ALKALINE_PHOSPHATASE"/>
    <property type="match status" value="1"/>
</dbReference>
<dbReference type="Pfam" id="PF00245">
    <property type="entry name" value="Alk_phosphatase"/>
    <property type="match status" value="1"/>
</dbReference>
<comment type="cofactor">
    <cofactor evidence="8">
        <name>Zn(2+)</name>
        <dbReference type="ChEBI" id="CHEBI:29105"/>
    </cofactor>
    <text evidence="8">Binds 2 Zn(2+) ions.</text>
</comment>
<feature type="binding site" evidence="8">
    <location>
        <position position="306"/>
    </location>
    <ligand>
        <name>Zn(2+)</name>
        <dbReference type="ChEBI" id="CHEBI:29105"/>
        <label>2</label>
    </ligand>
</feature>
<evidence type="ECO:0000256" key="7">
    <source>
        <dbReference type="PIRSR" id="PIRSR601952-1"/>
    </source>
</evidence>
<keyword evidence="6 8" id="KW-0460">Magnesium</keyword>
<keyword evidence="5 8" id="KW-0862">Zinc</keyword>
<feature type="binding site" evidence="8">
    <location>
        <position position="398"/>
    </location>
    <ligand>
        <name>Zn(2+)</name>
        <dbReference type="ChEBI" id="CHEBI:29105"/>
        <label>2</label>
    </ligand>
</feature>
<dbReference type="PANTHER" id="PTHR11596">
    <property type="entry name" value="ALKALINE PHOSPHATASE"/>
    <property type="match status" value="1"/>
</dbReference>
<comment type="caution">
    <text evidence="11">The sequence shown here is derived from an EMBL/GenBank/DDBJ whole genome shotgun (WGS) entry which is preliminary data.</text>
</comment>
<feature type="binding site" evidence="8">
    <location>
        <position position="267"/>
    </location>
    <ligand>
        <name>Zn(2+)</name>
        <dbReference type="ChEBI" id="CHEBI:29105"/>
        <label>2</label>
    </ligand>
</feature>
<feature type="binding site" evidence="8">
    <location>
        <position position="263"/>
    </location>
    <ligand>
        <name>Zn(2+)</name>
        <dbReference type="ChEBI" id="CHEBI:29105"/>
        <label>2</label>
    </ligand>
</feature>
<reference evidence="11" key="1">
    <citation type="journal article" date="2014" name="Int. J. Syst. Evol. Microbiol.">
        <title>Complete genome sequence of Corynebacterium casei LMG S-19264T (=DSM 44701T), isolated from a smear-ripened cheese.</title>
        <authorList>
            <consortium name="US DOE Joint Genome Institute (JGI-PGF)"/>
            <person name="Walter F."/>
            <person name="Albersmeier A."/>
            <person name="Kalinowski J."/>
            <person name="Ruckert C."/>
        </authorList>
    </citation>
    <scope>NUCLEOTIDE SEQUENCE</scope>
    <source>
        <strain evidence="11">JCM 30804</strain>
    </source>
</reference>
<comment type="similarity">
    <text evidence="1 9">Belongs to the alkaline phosphatase family.</text>
</comment>
<evidence type="ECO:0000256" key="10">
    <source>
        <dbReference type="SAM" id="SignalP"/>
    </source>
</evidence>
<feature type="binding site" evidence="8">
    <location>
        <position position="45"/>
    </location>
    <ligand>
        <name>Zn(2+)</name>
        <dbReference type="ChEBI" id="CHEBI:29105"/>
        <label>2</label>
    </ligand>
</feature>
<evidence type="ECO:0000313" key="12">
    <source>
        <dbReference type="Proteomes" id="UP000613743"/>
    </source>
</evidence>
<feature type="active site" description="Phosphoserine intermediate" evidence="7">
    <location>
        <position position="94"/>
    </location>
</feature>
<feature type="chain" id="PRO_5037056389" evidence="10">
    <location>
        <begin position="26"/>
        <end position="436"/>
    </location>
</feature>
<evidence type="ECO:0000256" key="1">
    <source>
        <dbReference type="ARBA" id="ARBA00005984"/>
    </source>
</evidence>
<gene>
    <name evidence="11" type="primary">phoA</name>
    <name evidence="11" type="ORF">GCM10009332_14560</name>
</gene>
<name>A0A917JNR7_9GAMM</name>
<evidence type="ECO:0000256" key="6">
    <source>
        <dbReference type="ARBA" id="ARBA00022842"/>
    </source>
</evidence>
<dbReference type="CDD" id="cd16012">
    <property type="entry name" value="ALP"/>
    <property type="match status" value="1"/>
</dbReference>
<sequence>MGQVSTPIIALITACFTVISFGLQASTLAQVETPTPKNIIIMIGDGMGPAYTSAYRYYKDNPSTNEVEETVFDRLLVGTSSTYPAKESGYITDSAAAATALATGEKSYNGAISVNAQHQPLTTLFELAYKQGKKTGIAVTSQVNHATPAAFISHNESRRNYEQIAKSYLKSNTDVILGGGQRYFPKSLLQQFQSQGYQTLTNIEQLSSSSSKKVLGLFADVQLPWAIDDKQAQYLTQMTQHALKTLEQSPRGFVLLVEGSLIDWAGHDNDIATAMHELDEFASAIEVAEQYVRQNPQTLLLVTADHSTGGMTVAANGEYQWRPEILKSIAATPQAIATQAASEANWLTSVQSQLGIQLTEQELATLKVAYPHGEKAIHKVLKKLIDVRSNTGWTGNGHTGIDVQVFAKGAGSELFHGFQDNTEIAQKLFRLIQQQN</sequence>
<keyword evidence="12" id="KW-1185">Reference proteome</keyword>
<feature type="binding site" evidence="8">
    <location>
        <position position="145"/>
    </location>
    <ligand>
        <name>Mg(2+)</name>
        <dbReference type="ChEBI" id="CHEBI:18420"/>
    </ligand>
</feature>
<evidence type="ECO:0000256" key="4">
    <source>
        <dbReference type="ARBA" id="ARBA00022801"/>
    </source>
</evidence>
<comment type="cofactor">
    <cofactor evidence="8">
        <name>Mg(2+)</name>
        <dbReference type="ChEBI" id="CHEBI:18420"/>
    </cofactor>
    <text evidence="8">Binds 1 Mg(2+) ion.</text>
</comment>
<dbReference type="EMBL" id="BMPZ01000003">
    <property type="protein sequence ID" value="GGI78277.1"/>
    <property type="molecule type" value="Genomic_DNA"/>
</dbReference>
<keyword evidence="4" id="KW-0378">Hydrolase</keyword>
<dbReference type="SMART" id="SM00098">
    <property type="entry name" value="alkPPc"/>
    <property type="match status" value="1"/>
</dbReference>
<dbReference type="Proteomes" id="UP000613743">
    <property type="component" value="Unassembled WGS sequence"/>
</dbReference>
<evidence type="ECO:0000256" key="9">
    <source>
        <dbReference type="RuleBase" id="RU003946"/>
    </source>
</evidence>
<dbReference type="InterPro" id="IPR018299">
    <property type="entry name" value="Alkaline_phosphatase_AS"/>
</dbReference>
<reference evidence="11" key="2">
    <citation type="submission" date="2020-09" db="EMBL/GenBank/DDBJ databases">
        <authorList>
            <person name="Sun Q."/>
            <person name="Ohkuma M."/>
        </authorList>
    </citation>
    <scope>NUCLEOTIDE SEQUENCE</scope>
    <source>
        <strain evidence="11">JCM 30804</strain>
    </source>
</reference>
<dbReference type="Gene3D" id="3.40.720.10">
    <property type="entry name" value="Alkaline Phosphatase, subunit A"/>
    <property type="match status" value="1"/>
</dbReference>
<dbReference type="PANTHER" id="PTHR11596:SF5">
    <property type="entry name" value="ALKALINE PHOSPHATASE"/>
    <property type="match status" value="1"/>
</dbReference>
<keyword evidence="3 8" id="KW-0479">Metal-binding</keyword>
<feature type="binding site" evidence="8">
    <location>
        <position position="147"/>
    </location>
    <ligand>
        <name>Mg(2+)</name>
        <dbReference type="ChEBI" id="CHEBI:18420"/>
    </ligand>
</feature>
<feature type="binding site" evidence="8">
    <location>
        <position position="258"/>
    </location>
    <ligand>
        <name>Mg(2+)</name>
        <dbReference type="ChEBI" id="CHEBI:18420"/>
    </ligand>
</feature>
<proteinExistence type="inferred from homology"/>
<dbReference type="PRINTS" id="PR00113">
    <property type="entry name" value="ALKPHPHTASE"/>
</dbReference>
<feature type="binding site" evidence="8">
    <location>
        <position position="45"/>
    </location>
    <ligand>
        <name>Mg(2+)</name>
        <dbReference type="ChEBI" id="CHEBI:18420"/>
    </ligand>
</feature>
<feature type="binding site" evidence="8">
    <location>
        <position position="305"/>
    </location>
    <ligand>
        <name>Zn(2+)</name>
        <dbReference type="ChEBI" id="CHEBI:29105"/>
        <label>2</label>
    </ligand>
</feature>
<dbReference type="Gene3D" id="1.10.60.40">
    <property type="match status" value="1"/>
</dbReference>
<dbReference type="InterPro" id="IPR017850">
    <property type="entry name" value="Alkaline_phosphatase_core_sf"/>
</dbReference>
<accession>A0A917JNR7</accession>
<feature type="signal peptide" evidence="10">
    <location>
        <begin position="1"/>
        <end position="25"/>
    </location>
</feature>
<organism evidence="11 12">
    <name type="scientific">Shewanella gelidii</name>
    <dbReference type="NCBI Taxonomy" id="1642821"/>
    <lineage>
        <taxon>Bacteria</taxon>
        <taxon>Pseudomonadati</taxon>
        <taxon>Pseudomonadota</taxon>
        <taxon>Gammaproteobacteria</taxon>
        <taxon>Alteromonadales</taxon>
        <taxon>Shewanellaceae</taxon>
        <taxon>Shewanella</taxon>
    </lineage>
</organism>